<feature type="region of interest" description="Disordered" evidence="4">
    <location>
        <begin position="1"/>
        <end position="32"/>
    </location>
</feature>
<evidence type="ECO:0000256" key="4">
    <source>
        <dbReference type="SAM" id="MobiDB-lite"/>
    </source>
</evidence>
<evidence type="ECO:0000256" key="2">
    <source>
        <dbReference type="ARBA" id="ARBA00022475"/>
    </source>
</evidence>
<dbReference type="PROSITE" id="PS00107">
    <property type="entry name" value="PROTEIN_KINASE_ATP"/>
    <property type="match status" value="1"/>
</dbReference>
<dbReference type="Proteomes" id="UP000326396">
    <property type="component" value="Unassembled WGS sequence"/>
</dbReference>
<dbReference type="Gene3D" id="1.10.510.10">
    <property type="entry name" value="Transferase(Phosphotransferase) domain 1"/>
    <property type="match status" value="1"/>
</dbReference>
<keyword evidence="3" id="KW-0067">ATP-binding</keyword>
<comment type="caution">
    <text evidence="6">The sequence shown here is derived from an EMBL/GenBank/DDBJ whole genome shotgun (WGS) entry which is preliminary data.</text>
</comment>
<comment type="subcellular location">
    <subcellularLocation>
        <location evidence="1">Cell membrane</location>
    </subcellularLocation>
</comment>
<evidence type="ECO:0000313" key="6">
    <source>
        <dbReference type="EMBL" id="KAD2145562.1"/>
    </source>
</evidence>
<feature type="region of interest" description="Disordered" evidence="4">
    <location>
        <begin position="210"/>
        <end position="235"/>
    </location>
</feature>
<dbReference type="PANTHER" id="PTHR45621">
    <property type="entry name" value="OS01G0588500 PROTEIN-RELATED"/>
    <property type="match status" value="1"/>
</dbReference>
<dbReference type="SUPFAM" id="SSF56112">
    <property type="entry name" value="Protein kinase-like (PK-like)"/>
    <property type="match status" value="1"/>
</dbReference>
<dbReference type="InterPro" id="IPR017441">
    <property type="entry name" value="Protein_kinase_ATP_BS"/>
</dbReference>
<dbReference type="AlphaFoldDB" id="A0A5N6LJW8"/>
<accession>A0A5N6LJW8</accession>
<name>A0A5N6LJW8_9ASTR</name>
<dbReference type="Gene3D" id="3.30.200.20">
    <property type="entry name" value="Phosphorylase Kinase, domain 1"/>
    <property type="match status" value="1"/>
</dbReference>
<dbReference type="InterPro" id="IPR001245">
    <property type="entry name" value="Ser-Thr/Tyr_kinase_cat_dom"/>
</dbReference>
<feature type="compositionally biased region" description="Basic and acidic residues" evidence="4">
    <location>
        <begin position="210"/>
        <end position="219"/>
    </location>
</feature>
<keyword evidence="7" id="KW-1185">Reference proteome</keyword>
<protein>
    <recommendedName>
        <fullName evidence="5">Protein kinase domain-containing protein</fullName>
    </recommendedName>
</protein>
<evidence type="ECO:0000256" key="3">
    <source>
        <dbReference type="PROSITE-ProRule" id="PRU10141"/>
    </source>
</evidence>
<organism evidence="6 7">
    <name type="scientific">Mikania micrantha</name>
    <name type="common">bitter vine</name>
    <dbReference type="NCBI Taxonomy" id="192012"/>
    <lineage>
        <taxon>Eukaryota</taxon>
        <taxon>Viridiplantae</taxon>
        <taxon>Streptophyta</taxon>
        <taxon>Embryophyta</taxon>
        <taxon>Tracheophyta</taxon>
        <taxon>Spermatophyta</taxon>
        <taxon>Magnoliopsida</taxon>
        <taxon>eudicotyledons</taxon>
        <taxon>Gunneridae</taxon>
        <taxon>Pentapetalae</taxon>
        <taxon>asterids</taxon>
        <taxon>campanulids</taxon>
        <taxon>Asterales</taxon>
        <taxon>Asteraceae</taxon>
        <taxon>Asteroideae</taxon>
        <taxon>Heliantheae alliance</taxon>
        <taxon>Eupatorieae</taxon>
        <taxon>Mikania</taxon>
    </lineage>
</organism>
<dbReference type="GO" id="GO:0005524">
    <property type="term" value="F:ATP binding"/>
    <property type="evidence" value="ECO:0007669"/>
    <property type="project" value="UniProtKB-UniRule"/>
</dbReference>
<gene>
    <name evidence="6" type="ORF">E3N88_41756</name>
</gene>
<sequence>MNCFNIFNSRTKKPSKSSPDHGERNRSTGSPRSILDLYKEKGHDLRKFSFSELRNATDNFNRVLKIGEGGFGSVYRGSIRPLGGHGDPLVVAIKKLRRNGMQGHKEWLTEVQFHGVVNHPKLVKLLGYCSEDGERGTQRLLVYEYMSNKSLEDHLFNRAVPPIPWITRLKILLSAAEGLAYLHQDLEIQNPEEQPLMSSIVDVLRQTIRESENGKRSEKTSPLPEPCTPRMVHVA</sequence>
<dbReference type="InterPro" id="IPR011009">
    <property type="entry name" value="Kinase-like_dom_sf"/>
</dbReference>
<reference evidence="6 7" key="1">
    <citation type="submission" date="2019-05" db="EMBL/GenBank/DDBJ databases">
        <title>Mikania micrantha, genome provides insights into the molecular mechanism of rapid growth.</title>
        <authorList>
            <person name="Liu B."/>
        </authorList>
    </citation>
    <scope>NUCLEOTIDE SEQUENCE [LARGE SCALE GENOMIC DNA]</scope>
    <source>
        <strain evidence="6">NLD-2019</strain>
        <tissue evidence="6">Leaf</tissue>
    </source>
</reference>
<dbReference type="GO" id="GO:0005886">
    <property type="term" value="C:plasma membrane"/>
    <property type="evidence" value="ECO:0007669"/>
    <property type="project" value="UniProtKB-SubCell"/>
</dbReference>
<dbReference type="EMBL" id="SZYD01000140">
    <property type="protein sequence ID" value="KAD2145562.1"/>
    <property type="molecule type" value="Genomic_DNA"/>
</dbReference>
<proteinExistence type="predicted"/>
<dbReference type="InterPro" id="IPR050823">
    <property type="entry name" value="Plant_Ser_Thr_Prot_Kinase"/>
</dbReference>
<keyword evidence="2" id="KW-1003">Cell membrane</keyword>
<dbReference type="GO" id="GO:0004672">
    <property type="term" value="F:protein kinase activity"/>
    <property type="evidence" value="ECO:0007669"/>
    <property type="project" value="InterPro"/>
</dbReference>
<dbReference type="PROSITE" id="PS50011">
    <property type="entry name" value="PROTEIN_KINASE_DOM"/>
    <property type="match status" value="1"/>
</dbReference>
<keyword evidence="2" id="KW-0472">Membrane</keyword>
<evidence type="ECO:0000259" key="5">
    <source>
        <dbReference type="PROSITE" id="PS50011"/>
    </source>
</evidence>
<feature type="domain" description="Protein kinase" evidence="5">
    <location>
        <begin position="60"/>
        <end position="235"/>
    </location>
</feature>
<keyword evidence="3" id="KW-0547">Nucleotide-binding</keyword>
<dbReference type="OrthoDB" id="4062651at2759"/>
<evidence type="ECO:0000256" key="1">
    <source>
        <dbReference type="ARBA" id="ARBA00004236"/>
    </source>
</evidence>
<evidence type="ECO:0000313" key="7">
    <source>
        <dbReference type="Proteomes" id="UP000326396"/>
    </source>
</evidence>
<feature type="binding site" evidence="3">
    <location>
        <position position="95"/>
    </location>
    <ligand>
        <name>ATP</name>
        <dbReference type="ChEBI" id="CHEBI:30616"/>
    </ligand>
</feature>
<dbReference type="Pfam" id="PF07714">
    <property type="entry name" value="PK_Tyr_Ser-Thr"/>
    <property type="match status" value="1"/>
</dbReference>
<dbReference type="InterPro" id="IPR000719">
    <property type="entry name" value="Prot_kinase_dom"/>
</dbReference>